<feature type="compositionally biased region" description="Basic and acidic residues" evidence="1">
    <location>
        <begin position="50"/>
        <end position="68"/>
    </location>
</feature>
<accession>A0A178F818</accession>
<evidence type="ECO:0000313" key="2">
    <source>
        <dbReference type="EMBL" id="OAL68610.1"/>
    </source>
</evidence>
<reference evidence="2 3" key="1">
    <citation type="submission" date="2016-05" db="EMBL/GenBank/DDBJ databases">
        <title>Genome sequencing of Trichophyton rubrum CMCC(F)T1i isolated from hair.</title>
        <authorList>
            <person name="Zhan P."/>
            <person name="Tao Y."/>
            <person name="Liu W."/>
        </authorList>
    </citation>
    <scope>NUCLEOTIDE SEQUENCE [LARGE SCALE GENOMIC DNA]</scope>
    <source>
        <strain evidence="3">CMCC(F)T1i</strain>
    </source>
</reference>
<gene>
    <name evidence="2" type="ORF">A7C99_0058</name>
</gene>
<dbReference type="EMBL" id="LHPM01000004">
    <property type="protein sequence ID" value="OAL68610.1"/>
    <property type="molecule type" value="Genomic_DNA"/>
</dbReference>
<comment type="caution">
    <text evidence="2">The sequence shown here is derived from an EMBL/GenBank/DDBJ whole genome shotgun (WGS) entry which is preliminary data.</text>
</comment>
<name>A0A178F818_TRIRU</name>
<dbReference type="Proteomes" id="UP000243015">
    <property type="component" value="Unassembled WGS sequence"/>
</dbReference>
<proteinExistence type="predicted"/>
<evidence type="ECO:0000313" key="3">
    <source>
        <dbReference type="Proteomes" id="UP000243015"/>
    </source>
</evidence>
<feature type="compositionally biased region" description="Basic and acidic residues" evidence="1">
    <location>
        <begin position="23"/>
        <end position="38"/>
    </location>
</feature>
<evidence type="ECO:0000256" key="1">
    <source>
        <dbReference type="SAM" id="MobiDB-lite"/>
    </source>
</evidence>
<dbReference type="AlphaFoldDB" id="A0A178F818"/>
<feature type="region of interest" description="Disordered" evidence="1">
    <location>
        <begin position="21"/>
        <end position="169"/>
    </location>
</feature>
<sequence>MYGVARESGRRCDGLLFLIYTGEKARPAKDDVIRERSPPKTQPEQTTGTGEKKRRTEEEKKRRTREDEQGSGGRRVEGSGTGGRYVRGRRAALATEALSGQRRRGRAGQTERQNERRQRETMLPLRICSREEADEEADEEEEERSRSQGMKTRKRQRRRPVWWTQTNRG</sequence>
<protein>
    <submittedName>
        <fullName evidence="2">Uncharacterized protein</fullName>
    </submittedName>
</protein>
<feature type="compositionally biased region" description="Acidic residues" evidence="1">
    <location>
        <begin position="132"/>
        <end position="142"/>
    </location>
</feature>
<organism evidence="2 3">
    <name type="scientific">Trichophyton rubrum</name>
    <name type="common">Athlete's foot fungus</name>
    <name type="synonym">Epidermophyton rubrum</name>
    <dbReference type="NCBI Taxonomy" id="5551"/>
    <lineage>
        <taxon>Eukaryota</taxon>
        <taxon>Fungi</taxon>
        <taxon>Dikarya</taxon>
        <taxon>Ascomycota</taxon>
        <taxon>Pezizomycotina</taxon>
        <taxon>Eurotiomycetes</taxon>
        <taxon>Eurotiomycetidae</taxon>
        <taxon>Onygenales</taxon>
        <taxon>Arthrodermataceae</taxon>
        <taxon>Trichophyton</taxon>
    </lineage>
</organism>
<feature type="compositionally biased region" description="Basic residues" evidence="1">
    <location>
        <begin position="151"/>
        <end position="160"/>
    </location>
</feature>